<organism evidence="2 3">
    <name type="scientific">Dactylosporangium darangshiense</name>
    <dbReference type="NCBI Taxonomy" id="579108"/>
    <lineage>
        <taxon>Bacteria</taxon>
        <taxon>Bacillati</taxon>
        <taxon>Actinomycetota</taxon>
        <taxon>Actinomycetes</taxon>
        <taxon>Micromonosporales</taxon>
        <taxon>Micromonosporaceae</taxon>
        <taxon>Dactylosporangium</taxon>
    </lineage>
</organism>
<feature type="domain" description="AB hydrolase-1" evidence="1">
    <location>
        <begin position="25"/>
        <end position="273"/>
    </location>
</feature>
<dbReference type="Gene3D" id="3.40.50.1820">
    <property type="entry name" value="alpha/beta hydrolase"/>
    <property type="match status" value="1"/>
</dbReference>
<gene>
    <name evidence="2" type="ORF">GCM10022255_053670</name>
</gene>
<dbReference type="InterPro" id="IPR029058">
    <property type="entry name" value="AB_hydrolase_fold"/>
</dbReference>
<dbReference type="InterPro" id="IPR000073">
    <property type="entry name" value="AB_hydrolase_1"/>
</dbReference>
<comment type="caution">
    <text evidence="2">The sequence shown here is derived from an EMBL/GenBank/DDBJ whole genome shotgun (WGS) entry which is preliminary data.</text>
</comment>
<dbReference type="EMBL" id="BAABAT010000015">
    <property type="protein sequence ID" value="GAA4253309.1"/>
    <property type="molecule type" value="Genomic_DNA"/>
</dbReference>
<dbReference type="GO" id="GO:0016787">
    <property type="term" value="F:hydrolase activity"/>
    <property type="evidence" value="ECO:0007669"/>
    <property type="project" value="UniProtKB-KW"/>
</dbReference>
<evidence type="ECO:0000313" key="3">
    <source>
        <dbReference type="Proteomes" id="UP001500620"/>
    </source>
</evidence>
<keyword evidence="3" id="KW-1185">Reference proteome</keyword>
<name>A0ABP8DDH8_9ACTN</name>
<dbReference type="SUPFAM" id="SSF53474">
    <property type="entry name" value="alpha/beta-Hydrolases"/>
    <property type="match status" value="1"/>
</dbReference>
<sequence length="295" mass="32353">MLEVLDLPGDRRVVFEDSGKRGGRPVFLHHGTPGSGDGPKPRHSMLYRHGVRLIAYCRPGYGGSTRARGRTVADAVDDVAALADALGIETFAVLGRSGGGPHALACAALLPDRVTRVAALVSLAPPDAIGLHWFDDMVPSNQRSYRAASIDEDLITEELRLRTDRVRADPAHLLRLLRAEMPPADLHVVEDIAIERLLLRTYAVGLGDGPWGWIDDLLALRADWGFHLDDIRAPVRLWHGADDRFAPVSHTRWLAEHIPGAQLEVEHGAAHFGALRVMPRMIQWLVDREPPSAVA</sequence>
<evidence type="ECO:0000313" key="2">
    <source>
        <dbReference type="EMBL" id="GAA4253309.1"/>
    </source>
</evidence>
<dbReference type="Pfam" id="PF00561">
    <property type="entry name" value="Abhydrolase_1"/>
    <property type="match status" value="1"/>
</dbReference>
<reference evidence="3" key="1">
    <citation type="journal article" date="2019" name="Int. J. Syst. Evol. Microbiol.">
        <title>The Global Catalogue of Microorganisms (GCM) 10K type strain sequencing project: providing services to taxonomists for standard genome sequencing and annotation.</title>
        <authorList>
            <consortium name="The Broad Institute Genomics Platform"/>
            <consortium name="The Broad Institute Genome Sequencing Center for Infectious Disease"/>
            <person name="Wu L."/>
            <person name="Ma J."/>
        </authorList>
    </citation>
    <scope>NUCLEOTIDE SEQUENCE [LARGE SCALE GENOMIC DNA]</scope>
    <source>
        <strain evidence="3">JCM 17441</strain>
    </source>
</reference>
<dbReference type="InterPro" id="IPR050471">
    <property type="entry name" value="AB_hydrolase"/>
</dbReference>
<proteinExistence type="predicted"/>
<protein>
    <submittedName>
        <fullName evidence="2">Alpha/beta hydrolase</fullName>
    </submittedName>
</protein>
<dbReference type="RefSeq" id="WP_380132113.1">
    <property type="nucleotide sequence ID" value="NZ_BAABAT010000015.1"/>
</dbReference>
<dbReference type="PANTHER" id="PTHR43433">
    <property type="entry name" value="HYDROLASE, ALPHA/BETA FOLD FAMILY PROTEIN"/>
    <property type="match status" value="1"/>
</dbReference>
<dbReference type="Proteomes" id="UP001500620">
    <property type="component" value="Unassembled WGS sequence"/>
</dbReference>
<accession>A0ABP8DDH8</accession>
<keyword evidence="2" id="KW-0378">Hydrolase</keyword>
<dbReference type="PANTHER" id="PTHR43433:SF10">
    <property type="entry name" value="AB HYDROLASE-1 DOMAIN-CONTAINING PROTEIN"/>
    <property type="match status" value="1"/>
</dbReference>
<evidence type="ECO:0000259" key="1">
    <source>
        <dbReference type="Pfam" id="PF00561"/>
    </source>
</evidence>